<proteinExistence type="inferred from homology"/>
<keyword evidence="7" id="KW-1185">Reference proteome</keyword>
<evidence type="ECO:0000313" key="7">
    <source>
        <dbReference type="Proteomes" id="UP000192536"/>
    </source>
</evidence>
<dbReference type="InterPro" id="IPR051801">
    <property type="entry name" value="GH28_Enzymes"/>
</dbReference>
<dbReference type="PANTHER" id="PTHR31339">
    <property type="entry name" value="PECTIN LYASE-RELATED"/>
    <property type="match status" value="1"/>
</dbReference>
<dbReference type="SUPFAM" id="SSF51126">
    <property type="entry name" value="Pectin lyase-like"/>
    <property type="match status" value="1"/>
</dbReference>
<dbReference type="Proteomes" id="UP000192536">
    <property type="component" value="Unassembled WGS sequence"/>
</dbReference>
<evidence type="ECO:0000313" key="6">
    <source>
        <dbReference type="EMBL" id="ORJ23979.1"/>
    </source>
</evidence>
<dbReference type="PANTHER" id="PTHR31339:SF9">
    <property type="entry name" value="PLASMIN AND FIBRONECTIN-BINDING PROTEIN A"/>
    <property type="match status" value="1"/>
</dbReference>
<feature type="transmembrane region" description="Helical" evidence="5">
    <location>
        <begin position="80"/>
        <end position="100"/>
    </location>
</feature>
<dbReference type="Gene3D" id="2.160.20.10">
    <property type="entry name" value="Single-stranded right-handed beta-helix, Pectin lyase-like"/>
    <property type="match status" value="1"/>
</dbReference>
<keyword evidence="3 4" id="KW-0326">Glycosidase</keyword>
<dbReference type="InterPro" id="IPR000743">
    <property type="entry name" value="Glyco_hydro_28"/>
</dbReference>
<name>A0A1X0WB34_9GAMM</name>
<keyword evidence="5" id="KW-0812">Transmembrane</keyword>
<dbReference type="InterPro" id="IPR006626">
    <property type="entry name" value="PbH1"/>
</dbReference>
<keyword evidence="5" id="KW-0472">Membrane</keyword>
<dbReference type="STRING" id="1646377.BS640_18415"/>
<sequence length="496" mass="53879">MDGQIFAQLMKIRSAADAAMMKSHFPSMSVPLSSEIDYQPFYLIPRDCTSLLIICLNPVVIFSSMLRYHSFKARQAMKLAFNPTILPPIFFILLGILLIANVCAADRRFVLEPEFPKKICATLLPLKDEGSDRQRIQAAIAHCPSGEAVRLTAGRFLSGPLLMRSGVYLWIDKRAVLAASTDPHDYDRGQGTCGTLGTPGNGCRPFITFNGNDGGGIVGDGVIDGQGGQPMTGSRESWWQLARRAQKEHSQQNVPRLIQLEQAKNLIFYRIRLVNSPNFHLAMNHVEGITVWGVTIDTPATARNTDGIDPGAATDVTIAHTTISTGDDNVAIKGGSSGGSHFISLIDNHFYAGHGMSIGSETSSGVSDVLVRGLTLDGTTSGLRIKSDASRGGLVKNVAFQDVILRNNRWPINFDTRYDPEAKGDLIPEYQNITLTHVSGGTGNLVMRGYDAAHPIGITLNGVRFDKSARWEIENTRVKVVGKGVFPEVTGGMKIQ</sequence>
<dbReference type="GO" id="GO:0004650">
    <property type="term" value="F:polygalacturonase activity"/>
    <property type="evidence" value="ECO:0007669"/>
    <property type="project" value="InterPro"/>
</dbReference>
<accession>A0A1X0WB34</accession>
<evidence type="ECO:0000256" key="3">
    <source>
        <dbReference type="ARBA" id="ARBA00023295"/>
    </source>
</evidence>
<protein>
    <submittedName>
        <fullName evidence="6">Polygalacturonase</fullName>
    </submittedName>
</protein>
<comment type="similarity">
    <text evidence="1 4">Belongs to the glycosyl hydrolase 28 family.</text>
</comment>
<organism evidence="6 7">
    <name type="scientific">Rouxiella badensis</name>
    <dbReference type="NCBI Taxonomy" id="1646377"/>
    <lineage>
        <taxon>Bacteria</taxon>
        <taxon>Pseudomonadati</taxon>
        <taxon>Pseudomonadota</taxon>
        <taxon>Gammaproteobacteria</taxon>
        <taxon>Enterobacterales</taxon>
        <taxon>Yersiniaceae</taxon>
        <taxon>Rouxiella</taxon>
    </lineage>
</organism>
<evidence type="ECO:0000256" key="2">
    <source>
        <dbReference type="ARBA" id="ARBA00022801"/>
    </source>
</evidence>
<dbReference type="AlphaFoldDB" id="A0A1X0WB34"/>
<feature type="transmembrane region" description="Helical" evidence="5">
    <location>
        <begin position="50"/>
        <end position="68"/>
    </location>
</feature>
<keyword evidence="5" id="KW-1133">Transmembrane helix</keyword>
<evidence type="ECO:0000256" key="5">
    <source>
        <dbReference type="SAM" id="Phobius"/>
    </source>
</evidence>
<dbReference type="SMART" id="SM00710">
    <property type="entry name" value="PbH1"/>
    <property type="match status" value="5"/>
</dbReference>
<dbReference type="EMBL" id="MRWE01000037">
    <property type="protein sequence ID" value="ORJ23979.1"/>
    <property type="molecule type" value="Genomic_DNA"/>
</dbReference>
<keyword evidence="2 4" id="KW-0378">Hydrolase</keyword>
<evidence type="ECO:0000256" key="4">
    <source>
        <dbReference type="RuleBase" id="RU361169"/>
    </source>
</evidence>
<dbReference type="GO" id="GO:0005975">
    <property type="term" value="P:carbohydrate metabolic process"/>
    <property type="evidence" value="ECO:0007669"/>
    <property type="project" value="InterPro"/>
</dbReference>
<dbReference type="InterPro" id="IPR011050">
    <property type="entry name" value="Pectin_lyase_fold/virulence"/>
</dbReference>
<comment type="caution">
    <text evidence="6">The sequence shown here is derived from an EMBL/GenBank/DDBJ whole genome shotgun (WGS) entry which is preliminary data.</text>
</comment>
<evidence type="ECO:0000256" key="1">
    <source>
        <dbReference type="ARBA" id="ARBA00008834"/>
    </source>
</evidence>
<reference evidence="6 7" key="1">
    <citation type="journal article" date="2017" name="Int. J. Syst. Evol. Microbiol.">
        <title>Rouxiella badensis sp. nov. and Rouxiella silvae sp. nov. isolated from peat bog soil in Germany and emendation of the genus description.</title>
        <authorList>
            <person name="Le Fleche-Mateos A."/>
            <person name="Kugler J.H."/>
            <person name="Hansen S.H."/>
            <person name="Syldatk C."/>
            <person name="Hausmann R."/>
            <person name="Lomprez F."/>
            <person name="Vandenbogaert M."/>
            <person name="Manuguerra J.C."/>
            <person name="Grimont P.A."/>
        </authorList>
    </citation>
    <scope>NUCLEOTIDE SEQUENCE [LARGE SCALE GENOMIC DNA]</scope>
    <source>
        <strain evidence="6 7">DSM 100043</strain>
    </source>
</reference>
<dbReference type="Pfam" id="PF00295">
    <property type="entry name" value="Glyco_hydro_28"/>
    <property type="match status" value="1"/>
</dbReference>
<dbReference type="InterPro" id="IPR012334">
    <property type="entry name" value="Pectin_lyas_fold"/>
</dbReference>
<dbReference type="PROSITE" id="PS00502">
    <property type="entry name" value="POLYGALACTURONASE"/>
    <property type="match status" value="1"/>
</dbReference>
<gene>
    <name evidence="6" type="ORF">BS640_18415</name>
</gene>